<proteinExistence type="predicted"/>
<sequence length="78" mass="8944">MPSICCAVGCNNRKSNKDGHIFYNIPKNTERRPKWIAAIRRNRWTPTEHSRLCNDHFISGKFVDSELKLVSLASRSGN</sequence>
<evidence type="ECO:0000256" key="2">
    <source>
        <dbReference type="ARBA" id="ARBA00022771"/>
    </source>
</evidence>
<dbReference type="PANTHER" id="PTHR46927:SF3">
    <property type="entry name" value="THAP-TYPE DOMAIN-CONTAINING PROTEIN"/>
    <property type="match status" value="1"/>
</dbReference>
<keyword evidence="4 5" id="KW-0238">DNA-binding</keyword>
<dbReference type="AlphaFoldDB" id="A0A671XP37"/>
<organism evidence="7 8">
    <name type="scientific">Sparus aurata</name>
    <name type="common">Gilthead sea bream</name>
    <dbReference type="NCBI Taxonomy" id="8175"/>
    <lineage>
        <taxon>Eukaryota</taxon>
        <taxon>Metazoa</taxon>
        <taxon>Chordata</taxon>
        <taxon>Craniata</taxon>
        <taxon>Vertebrata</taxon>
        <taxon>Euteleostomi</taxon>
        <taxon>Actinopterygii</taxon>
        <taxon>Neopterygii</taxon>
        <taxon>Teleostei</taxon>
        <taxon>Neoteleostei</taxon>
        <taxon>Acanthomorphata</taxon>
        <taxon>Eupercaria</taxon>
        <taxon>Spariformes</taxon>
        <taxon>Sparidae</taxon>
        <taxon>Sparus</taxon>
    </lineage>
</organism>
<keyword evidence="8" id="KW-1185">Reference proteome</keyword>
<dbReference type="Proteomes" id="UP000472265">
    <property type="component" value="Chromosome 9"/>
</dbReference>
<dbReference type="InterPro" id="IPR052224">
    <property type="entry name" value="THAP_domain_protein"/>
</dbReference>
<keyword evidence="2 5" id="KW-0863">Zinc-finger</keyword>
<dbReference type="GO" id="GO:0008270">
    <property type="term" value="F:zinc ion binding"/>
    <property type="evidence" value="ECO:0007669"/>
    <property type="project" value="UniProtKB-KW"/>
</dbReference>
<evidence type="ECO:0000256" key="1">
    <source>
        <dbReference type="ARBA" id="ARBA00022723"/>
    </source>
</evidence>
<protein>
    <recommendedName>
        <fullName evidence="6">THAP-type domain-containing protein</fullName>
    </recommendedName>
</protein>
<dbReference type="InParanoid" id="A0A671XP37"/>
<dbReference type="GeneTree" id="ENSGT01060000248802"/>
<dbReference type="Pfam" id="PF05485">
    <property type="entry name" value="THAP"/>
    <property type="match status" value="1"/>
</dbReference>
<dbReference type="SMART" id="SM00980">
    <property type="entry name" value="THAP"/>
    <property type="match status" value="1"/>
</dbReference>
<dbReference type="Gene3D" id="6.20.210.20">
    <property type="entry name" value="THAP domain"/>
    <property type="match status" value="1"/>
</dbReference>
<evidence type="ECO:0000313" key="7">
    <source>
        <dbReference type="Ensembl" id="ENSSAUP00010050620.1"/>
    </source>
</evidence>
<evidence type="ECO:0000259" key="6">
    <source>
        <dbReference type="PROSITE" id="PS50950"/>
    </source>
</evidence>
<dbReference type="InterPro" id="IPR006612">
    <property type="entry name" value="THAP_Znf"/>
</dbReference>
<evidence type="ECO:0000256" key="5">
    <source>
        <dbReference type="PROSITE-ProRule" id="PRU00309"/>
    </source>
</evidence>
<dbReference type="SUPFAM" id="SSF57716">
    <property type="entry name" value="Glucocorticoid receptor-like (DNA-binding domain)"/>
    <property type="match status" value="1"/>
</dbReference>
<dbReference type="InterPro" id="IPR038441">
    <property type="entry name" value="THAP_Znf_sf"/>
</dbReference>
<reference evidence="7" key="2">
    <citation type="submission" date="2025-08" db="UniProtKB">
        <authorList>
            <consortium name="Ensembl"/>
        </authorList>
    </citation>
    <scope>IDENTIFICATION</scope>
</reference>
<dbReference type="PROSITE" id="PS50950">
    <property type="entry name" value="ZF_THAP"/>
    <property type="match status" value="1"/>
</dbReference>
<reference evidence="7" key="1">
    <citation type="submission" date="2021-04" db="EMBL/GenBank/DDBJ databases">
        <authorList>
            <consortium name="Wellcome Sanger Institute Data Sharing"/>
        </authorList>
    </citation>
    <scope>NUCLEOTIDE SEQUENCE [LARGE SCALE GENOMIC DNA]</scope>
</reference>
<feature type="domain" description="THAP-type" evidence="6">
    <location>
        <begin position="1"/>
        <end position="78"/>
    </location>
</feature>
<name>A0A671XP37_SPAAU</name>
<evidence type="ECO:0000313" key="8">
    <source>
        <dbReference type="Proteomes" id="UP000472265"/>
    </source>
</evidence>
<keyword evidence="3" id="KW-0862">Zinc</keyword>
<dbReference type="PANTHER" id="PTHR46927">
    <property type="entry name" value="AGAP005574-PA"/>
    <property type="match status" value="1"/>
</dbReference>
<reference evidence="7" key="3">
    <citation type="submission" date="2025-09" db="UniProtKB">
        <authorList>
            <consortium name="Ensembl"/>
        </authorList>
    </citation>
    <scope>IDENTIFICATION</scope>
</reference>
<dbReference type="GO" id="GO:0003677">
    <property type="term" value="F:DNA binding"/>
    <property type="evidence" value="ECO:0007669"/>
    <property type="project" value="UniProtKB-UniRule"/>
</dbReference>
<dbReference type="OMA" id="RWITAIH"/>
<accession>A0A671XP37</accession>
<evidence type="ECO:0000256" key="4">
    <source>
        <dbReference type="ARBA" id="ARBA00023125"/>
    </source>
</evidence>
<evidence type="ECO:0000256" key="3">
    <source>
        <dbReference type="ARBA" id="ARBA00022833"/>
    </source>
</evidence>
<dbReference type="Ensembl" id="ENSSAUT00010053233.1">
    <property type="protein sequence ID" value="ENSSAUP00010050620.1"/>
    <property type="gene ID" value="ENSSAUG00010021036.1"/>
</dbReference>
<keyword evidence="1" id="KW-0479">Metal-binding</keyword>